<proteinExistence type="predicted"/>
<dbReference type="SUPFAM" id="SSF56672">
    <property type="entry name" value="DNA/RNA polymerases"/>
    <property type="match status" value="1"/>
</dbReference>
<keyword evidence="5" id="KW-0693">Viral RNA replication</keyword>
<dbReference type="EC" id="2.7.7.48" evidence="1"/>
<protein>
    <recommendedName>
        <fullName evidence="1">RNA-directed RNA polymerase</fullName>
        <ecNumber evidence="1">2.7.7.48</ecNumber>
    </recommendedName>
    <alternativeName>
        <fullName evidence="6">RNA replicase beta chain</fullName>
    </alternativeName>
</protein>
<dbReference type="GO" id="GO:0003968">
    <property type="term" value="F:RNA-directed RNA polymerase activity"/>
    <property type="evidence" value="ECO:0007669"/>
    <property type="project" value="UniProtKB-KW"/>
</dbReference>
<keyword evidence="3" id="KW-0808">Transferase</keyword>
<evidence type="ECO:0000256" key="2">
    <source>
        <dbReference type="ARBA" id="ARBA00022484"/>
    </source>
</evidence>
<keyword evidence="10" id="KW-1185">Reference proteome</keyword>
<evidence type="ECO:0000313" key="9">
    <source>
        <dbReference type="EMBL" id="UHR49825.1"/>
    </source>
</evidence>
<organism evidence="9 10">
    <name type="scientific">Sanya levivirus 1</name>
    <dbReference type="NCBI Taxonomy" id="2905509"/>
    <lineage>
        <taxon>Viruses</taxon>
        <taxon>Riboviria</taxon>
        <taxon>Orthornavirae</taxon>
        <taxon>Lenarviricota</taxon>
        <taxon>Leviviricetes</taxon>
        <taxon>Norzivirales</taxon>
        <taxon>Fiersviridae</taxon>
        <taxon>Eistcuvirus</taxon>
        <taxon>Eistcuvirus conocephalivivens</taxon>
    </lineage>
</organism>
<evidence type="ECO:0000256" key="6">
    <source>
        <dbReference type="ARBA" id="ARBA00030248"/>
    </source>
</evidence>
<dbReference type="GO" id="GO:0039694">
    <property type="term" value="P:viral RNA genome replication"/>
    <property type="evidence" value="ECO:0007669"/>
    <property type="project" value="InterPro"/>
</dbReference>
<evidence type="ECO:0000256" key="3">
    <source>
        <dbReference type="ARBA" id="ARBA00022679"/>
    </source>
</evidence>
<evidence type="ECO:0000313" key="10">
    <source>
        <dbReference type="Proteomes" id="UP001059798"/>
    </source>
</evidence>
<reference evidence="9" key="1">
    <citation type="submission" date="2021-05" db="EMBL/GenBank/DDBJ databases">
        <authorList>
            <person name="Feng G."/>
        </authorList>
    </citation>
    <scope>NUCLEOTIDE SEQUENCE</scope>
    <source>
        <strain evidence="9">HCXZSY93</strain>
    </source>
</reference>
<evidence type="ECO:0000256" key="1">
    <source>
        <dbReference type="ARBA" id="ARBA00012494"/>
    </source>
</evidence>
<dbReference type="GO" id="GO:0046872">
    <property type="term" value="F:metal ion binding"/>
    <property type="evidence" value="ECO:0007669"/>
    <property type="project" value="UniProtKB-KW"/>
</dbReference>
<dbReference type="InterPro" id="IPR005093">
    <property type="entry name" value="RNArep_beta"/>
</dbReference>
<sequence length="558" mass="62808">MNETKSVDHIKYGRHVVLESLEIIGTTVALACYLSVTYGVGYVPSISPLDYDSPYDYLVDSQAIALIKKNLWIFPKSNSADDEALRVFLACEAKNRETNQTFRKRQFSFCHRSILETARNFAFRILGPSPFLTVPDFGPGATYSFKGKKSTLVDKLEGLPECTNLAHDQVLYTILDRMPAYAVSSGIVSRDRTSVSLRRRHLPIVPGNRLTFVPKTSDVSRPICVEPCGNLLLQKAYGNSIRTKLRKFGLDITDDGYSDAKAQALHRTLAKESSINGINATIDLSSASDTMSSEFVKFLLPDDWFFALNSVRSHRTRLPDGSTILNEKFSSMGNGFTFELETLLFFCLVLACSDYLGHPCEPKVFGDDIICPTQIAPLVVEILGVCGFSTNKSKTFLDGPFRESCGGDYLRGVPVRPIFLRINQDEKPLEFTINLLNFIRRMAGNLCDNAYLHPSFKGLWTRTLRRIGKNSQIFGPSNRDGCVHTSWRGFRSKAEARHRIFKRVTRRKILPTTPEGTMAYALYGLDSNGISPRGSDYLFRPGYTKFFREDFDTLRWLP</sequence>
<evidence type="ECO:0000256" key="4">
    <source>
        <dbReference type="ARBA" id="ARBA00022695"/>
    </source>
</evidence>
<keyword evidence="2 9" id="KW-0696">RNA-directed RNA polymerase</keyword>
<accession>A0A8K1XYN8</accession>
<evidence type="ECO:0000256" key="8">
    <source>
        <dbReference type="PIRSR" id="PIRSR605093-1"/>
    </source>
</evidence>
<feature type="binding site" evidence="8">
    <location>
        <position position="367"/>
    </location>
    <ligand>
        <name>Mg(2+)</name>
        <dbReference type="ChEBI" id="CHEBI:18420"/>
        <label>2</label>
    </ligand>
</feature>
<keyword evidence="4" id="KW-0548">Nucleotidyltransferase</keyword>
<keyword evidence="8" id="KW-0460">Magnesium</keyword>
<comment type="cofactor">
    <cofactor evidence="8">
        <name>Mg(2+)</name>
        <dbReference type="ChEBI" id="CHEBI:18420"/>
    </cofactor>
    <text evidence="8">Binds 2 Mg(2+) per subunit.</text>
</comment>
<dbReference type="Proteomes" id="UP001059798">
    <property type="component" value="Segment"/>
</dbReference>
<dbReference type="InterPro" id="IPR043502">
    <property type="entry name" value="DNA/RNA_pol_sf"/>
</dbReference>
<dbReference type="Pfam" id="PF03431">
    <property type="entry name" value="RNA_replicase_B"/>
    <property type="match status" value="1"/>
</dbReference>
<evidence type="ECO:0000256" key="5">
    <source>
        <dbReference type="ARBA" id="ARBA00022953"/>
    </source>
</evidence>
<feature type="binding site" evidence="8">
    <location>
        <position position="368"/>
    </location>
    <ligand>
        <name>Mg(2+)</name>
        <dbReference type="ChEBI" id="CHEBI:18420"/>
        <label>2</label>
    </ligand>
</feature>
<comment type="catalytic activity">
    <reaction evidence="7">
        <text>RNA(n) + a ribonucleoside 5'-triphosphate = RNA(n+1) + diphosphate</text>
        <dbReference type="Rhea" id="RHEA:21248"/>
        <dbReference type="Rhea" id="RHEA-COMP:14527"/>
        <dbReference type="Rhea" id="RHEA-COMP:17342"/>
        <dbReference type="ChEBI" id="CHEBI:33019"/>
        <dbReference type="ChEBI" id="CHEBI:61557"/>
        <dbReference type="ChEBI" id="CHEBI:140395"/>
        <dbReference type="EC" id="2.7.7.48"/>
    </reaction>
</comment>
<dbReference type="EMBL" id="MZ209891">
    <property type="protein sequence ID" value="UHR49825.1"/>
    <property type="molecule type" value="Genomic_RNA"/>
</dbReference>
<evidence type="ECO:0000256" key="7">
    <source>
        <dbReference type="ARBA" id="ARBA00048744"/>
    </source>
</evidence>
<keyword evidence="8" id="KW-0479">Metal-binding</keyword>
<name>A0A8K1XYN8_9VIRU</name>
<feature type="binding site" evidence="8">
    <location>
        <position position="283"/>
    </location>
    <ligand>
        <name>Mg(2+)</name>
        <dbReference type="ChEBI" id="CHEBI:18420"/>
        <label>2</label>
    </ligand>
</feature>